<feature type="compositionally biased region" description="Basic and acidic residues" evidence="1">
    <location>
        <begin position="13"/>
        <end position="42"/>
    </location>
</feature>
<keyword evidence="3" id="KW-1185">Reference proteome</keyword>
<gene>
    <name evidence="2" type="ORF">DEU29_11665</name>
</gene>
<feature type="compositionally biased region" description="Low complexity" evidence="1">
    <location>
        <begin position="56"/>
        <end position="70"/>
    </location>
</feature>
<dbReference type="Proteomes" id="UP000295531">
    <property type="component" value="Unassembled WGS sequence"/>
</dbReference>
<reference evidence="2 3" key="1">
    <citation type="submission" date="2019-03" db="EMBL/GenBank/DDBJ databases">
        <title>Freshwater and sediment microbial communities from various areas in North America, analyzing microbe dynamics in response to fracking.</title>
        <authorList>
            <person name="Lamendella R."/>
        </authorList>
    </citation>
    <scope>NUCLEOTIDE SEQUENCE [LARGE SCALE GENOMIC DNA]</scope>
    <source>
        <strain evidence="2 3">18_TX</strain>
    </source>
</reference>
<dbReference type="AlphaFoldDB" id="A0A4V3CMK3"/>
<feature type="region of interest" description="Disordered" evidence="1">
    <location>
        <begin position="1"/>
        <end position="85"/>
    </location>
</feature>
<dbReference type="OrthoDB" id="6241060at2"/>
<dbReference type="EMBL" id="SNXI01000016">
    <property type="protein sequence ID" value="TDP29964.1"/>
    <property type="molecule type" value="Genomic_DNA"/>
</dbReference>
<sequence>MANFDAMVPLIPRDVRVPVDHERDQLRVNQVEKTKEVEKISDEETNTITEHDSRRQQQQQQQQQQPSQQSSDDEVDNDGHIDTYV</sequence>
<evidence type="ECO:0000313" key="2">
    <source>
        <dbReference type="EMBL" id="TDP29964.1"/>
    </source>
</evidence>
<protein>
    <submittedName>
        <fullName evidence="2">Uncharacterized protein</fullName>
    </submittedName>
</protein>
<dbReference type="RefSeq" id="WP_133540397.1">
    <property type="nucleotide sequence ID" value="NZ_SNXI01000016.1"/>
</dbReference>
<organism evidence="2 3">
    <name type="scientific">Idiomarina aquatica</name>
    <dbReference type="NCBI Taxonomy" id="1327752"/>
    <lineage>
        <taxon>Bacteria</taxon>
        <taxon>Pseudomonadati</taxon>
        <taxon>Pseudomonadota</taxon>
        <taxon>Gammaproteobacteria</taxon>
        <taxon>Alteromonadales</taxon>
        <taxon>Idiomarinaceae</taxon>
        <taxon>Idiomarina</taxon>
    </lineage>
</organism>
<accession>A0A4V3CMK3</accession>
<evidence type="ECO:0000256" key="1">
    <source>
        <dbReference type="SAM" id="MobiDB-lite"/>
    </source>
</evidence>
<evidence type="ECO:0000313" key="3">
    <source>
        <dbReference type="Proteomes" id="UP000295531"/>
    </source>
</evidence>
<name>A0A4V3CMK3_9GAMM</name>
<proteinExistence type="predicted"/>
<comment type="caution">
    <text evidence="2">The sequence shown here is derived from an EMBL/GenBank/DDBJ whole genome shotgun (WGS) entry which is preliminary data.</text>
</comment>